<dbReference type="Proteomes" id="UP000000311">
    <property type="component" value="Unassembled WGS sequence"/>
</dbReference>
<reference evidence="1 2" key="1">
    <citation type="journal article" date="2010" name="Science">
        <title>Genomic comparison of the ants Camponotus floridanus and Harpegnathos saltator.</title>
        <authorList>
            <person name="Bonasio R."/>
            <person name="Zhang G."/>
            <person name="Ye C."/>
            <person name="Mutti N.S."/>
            <person name="Fang X."/>
            <person name="Qin N."/>
            <person name="Donahue G."/>
            <person name="Yang P."/>
            <person name="Li Q."/>
            <person name="Li C."/>
            <person name="Zhang P."/>
            <person name="Huang Z."/>
            <person name="Berger S.L."/>
            <person name="Reinberg D."/>
            <person name="Wang J."/>
            <person name="Liebig J."/>
        </authorList>
    </citation>
    <scope>NUCLEOTIDE SEQUENCE [LARGE SCALE GENOMIC DNA]</scope>
    <source>
        <strain evidence="2">C129</strain>
    </source>
</reference>
<accession>E2AXL3</accession>
<evidence type="ECO:0000313" key="1">
    <source>
        <dbReference type="EMBL" id="EFN61851.1"/>
    </source>
</evidence>
<dbReference type="AlphaFoldDB" id="E2AXL3"/>
<sequence length="75" mass="8391">MAMMMMLLEDRLFIQRTEAPAFVSYLPAHREIHEENSVSVVGPECTRTDALHSHGNTAMGIQPVKLTYTKVTGET</sequence>
<evidence type="ECO:0000313" key="2">
    <source>
        <dbReference type="Proteomes" id="UP000000311"/>
    </source>
</evidence>
<dbReference type="InParanoid" id="E2AXL3"/>
<proteinExistence type="predicted"/>
<protein>
    <submittedName>
        <fullName evidence="1">Uncharacterized protein</fullName>
    </submittedName>
</protein>
<name>E2AXL3_CAMFO</name>
<keyword evidence="2" id="KW-1185">Reference proteome</keyword>
<gene>
    <name evidence="1" type="ORF">EAG_10758</name>
</gene>
<organism evidence="2">
    <name type="scientific">Camponotus floridanus</name>
    <name type="common">Florida carpenter ant</name>
    <dbReference type="NCBI Taxonomy" id="104421"/>
    <lineage>
        <taxon>Eukaryota</taxon>
        <taxon>Metazoa</taxon>
        <taxon>Ecdysozoa</taxon>
        <taxon>Arthropoda</taxon>
        <taxon>Hexapoda</taxon>
        <taxon>Insecta</taxon>
        <taxon>Pterygota</taxon>
        <taxon>Neoptera</taxon>
        <taxon>Endopterygota</taxon>
        <taxon>Hymenoptera</taxon>
        <taxon>Apocrita</taxon>
        <taxon>Aculeata</taxon>
        <taxon>Formicoidea</taxon>
        <taxon>Formicidae</taxon>
        <taxon>Formicinae</taxon>
        <taxon>Camponotus</taxon>
    </lineage>
</organism>
<dbReference type="EMBL" id="GL443590">
    <property type="protein sequence ID" value="EFN61851.1"/>
    <property type="molecule type" value="Genomic_DNA"/>
</dbReference>